<reference evidence="1 2" key="1">
    <citation type="submission" date="2017-06" db="EMBL/GenBank/DDBJ databases">
        <authorList>
            <person name="Kim H.J."/>
            <person name="Triplett B.A."/>
        </authorList>
    </citation>
    <scope>NUCLEOTIDE SEQUENCE [LARGE SCALE GENOMIC DNA]</scope>
    <source>
        <strain evidence="1 2">DSM 25597</strain>
    </source>
</reference>
<proteinExistence type="predicted"/>
<protein>
    <recommendedName>
        <fullName evidence="3">Lipocalin-like domain-containing protein</fullName>
    </recommendedName>
</protein>
<dbReference type="AlphaFoldDB" id="A0A239AG30"/>
<gene>
    <name evidence="1" type="ORF">SAMN06265376_104373</name>
</gene>
<evidence type="ECO:0000313" key="2">
    <source>
        <dbReference type="Proteomes" id="UP000198379"/>
    </source>
</evidence>
<organism evidence="1 2">
    <name type="scientific">Dokdonia pacifica</name>
    <dbReference type="NCBI Taxonomy" id="1627892"/>
    <lineage>
        <taxon>Bacteria</taxon>
        <taxon>Pseudomonadati</taxon>
        <taxon>Bacteroidota</taxon>
        <taxon>Flavobacteriia</taxon>
        <taxon>Flavobacteriales</taxon>
        <taxon>Flavobacteriaceae</taxon>
        <taxon>Dokdonia</taxon>
    </lineage>
</organism>
<dbReference type="RefSeq" id="WP_089372169.1">
    <property type="nucleotide sequence ID" value="NZ_BMEP01000008.1"/>
</dbReference>
<keyword evidence="2" id="KW-1185">Reference proteome</keyword>
<dbReference type="OrthoDB" id="1426588at2"/>
<evidence type="ECO:0008006" key="3">
    <source>
        <dbReference type="Google" id="ProtNLM"/>
    </source>
</evidence>
<sequence length="177" mass="19255">MKNLFKYLTISLLAFTVSCSSDDDSSNDTILVDGETYLLTSFETETSFDLDGDGDASNDILVETGCLQNNRLIFSTDNTATAINETFLDIYVSEDTSGNLLQLVECDIDNEAIPLTFSQNGNTVNIVDSGETLSGIVSGNTLVFTLNDGFVGEFLNEDGSEGTFELEETIVLTYTRQ</sequence>
<dbReference type="PROSITE" id="PS51257">
    <property type="entry name" value="PROKAR_LIPOPROTEIN"/>
    <property type="match status" value="1"/>
</dbReference>
<dbReference type="Proteomes" id="UP000198379">
    <property type="component" value="Unassembled WGS sequence"/>
</dbReference>
<accession>A0A239AG30</accession>
<name>A0A239AG30_9FLAO</name>
<dbReference type="EMBL" id="FZNY01000004">
    <property type="protein sequence ID" value="SNR94004.1"/>
    <property type="molecule type" value="Genomic_DNA"/>
</dbReference>
<evidence type="ECO:0000313" key="1">
    <source>
        <dbReference type="EMBL" id="SNR94004.1"/>
    </source>
</evidence>